<reference evidence="2" key="1">
    <citation type="submission" date="2016-06" db="EMBL/GenBank/DDBJ databases">
        <title>Draft genome sequence of Desulfoplanes formicivorans strain Pf12B.</title>
        <authorList>
            <person name="Watanabe M."/>
            <person name="Kojima H."/>
            <person name="Fukui M."/>
        </authorList>
    </citation>
    <scope>NUCLEOTIDE SEQUENCE [LARGE SCALE GENOMIC DNA]</scope>
    <source>
        <strain evidence="2">Pf12B</strain>
    </source>
</reference>
<protein>
    <recommendedName>
        <fullName evidence="3">Glycosyltransferase</fullName>
    </recommendedName>
</protein>
<evidence type="ECO:0000313" key="2">
    <source>
        <dbReference type="Proteomes" id="UP000095200"/>
    </source>
</evidence>
<accession>A0A194AM87</accession>
<dbReference type="PANTHER" id="PTHR36529">
    <property type="entry name" value="SLL1095 PROTEIN"/>
    <property type="match status" value="1"/>
</dbReference>
<evidence type="ECO:0008006" key="3">
    <source>
        <dbReference type="Google" id="ProtNLM"/>
    </source>
</evidence>
<dbReference type="RefSeq" id="WP_176724264.1">
    <property type="nucleotide sequence ID" value="NZ_BDFE01000020.1"/>
</dbReference>
<dbReference type="PANTHER" id="PTHR36529:SF1">
    <property type="entry name" value="GLYCOSYLTRANSFERASE"/>
    <property type="match status" value="1"/>
</dbReference>
<name>A0A194AM87_9BACT</name>
<evidence type="ECO:0000313" key="1">
    <source>
        <dbReference type="EMBL" id="GAU09759.1"/>
    </source>
</evidence>
<dbReference type="InterPro" id="IPR018641">
    <property type="entry name" value="Trfase_1_rSAM/seldom-assoc"/>
</dbReference>
<dbReference type="Pfam" id="PF09837">
    <property type="entry name" value="DUF2064"/>
    <property type="match status" value="1"/>
</dbReference>
<comment type="caution">
    <text evidence="1">The sequence shown here is derived from an EMBL/GenBank/DDBJ whole genome shotgun (WGS) entry which is preliminary data.</text>
</comment>
<sequence>MECADDQACIDPQDCCVLLMARLPVLGRVKTRLARAVGDEHALELYRCFVLDTLAVLDTLSASLIVCFTPEDGRTDMARWLGEERTYLAQQGSDLGERMDAAFTHAFARGYARVLLVGSDIPGLSAHVLEHGLIALGDHDACLAPAQDGGYYCIGFTRSGYCPEVFRNMVWSTGDVFVRTCKRLEQGGASLHLLPLADDVDTVSDLAGFWQRSATGTPSLTRAYLERTGLGKLLQEAPSSG</sequence>
<dbReference type="SUPFAM" id="SSF53448">
    <property type="entry name" value="Nucleotide-diphospho-sugar transferases"/>
    <property type="match status" value="1"/>
</dbReference>
<gene>
    <name evidence="1" type="ORF">DPF_2492</name>
</gene>
<dbReference type="InterPro" id="IPR029044">
    <property type="entry name" value="Nucleotide-diphossugar_trans"/>
</dbReference>
<proteinExistence type="predicted"/>
<dbReference type="AlphaFoldDB" id="A0A194AM87"/>
<organism evidence="1 2">
    <name type="scientific">Desulfoplanes formicivorans</name>
    <dbReference type="NCBI Taxonomy" id="1592317"/>
    <lineage>
        <taxon>Bacteria</taxon>
        <taxon>Pseudomonadati</taxon>
        <taxon>Thermodesulfobacteriota</taxon>
        <taxon>Desulfovibrionia</taxon>
        <taxon>Desulfovibrionales</taxon>
        <taxon>Desulfoplanaceae</taxon>
        <taxon>Desulfoplanes</taxon>
    </lineage>
</organism>
<dbReference type="EMBL" id="BDFE01000020">
    <property type="protein sequence ID" value="GAU09759.1"/>
    <property type="molecule type" value="Genomic_DNA"/>
</dbReference>
<dbReference type="NCBIfam" id="TIGR04282">
    <property type="entry name" value="glyco_like_cofC"/>
    <property type="match status" value="1"/>
</dbReference>
<keyword evidence="2" id="KW-1185">Reference proteome</keyword>
<dbReference type="STRING" id="1592317.DPF_2492"/>
<dbReference type="Gene3D" id="3.90.550.10">
    <property type="entry name" value="Spore Coat Polysaccharide Biosynthesis Protein SpsA, Chain A"/>
    <property type="match status" value="1"/>
</dbReference>
<dbReference type="Proteomes" id="UP000095200">
    <property type="component" value="Unassembled WGS sequence"/>
</dbReference>